<feature type="region of interest" description="Disordered" evidence="1">
    <location>
        <begin position="394"/>
        <end position="416"/>
    </location>
</feature>
<dbReference type="SUPFAM" id="SSF53098">
    <property type="entry name" value="Ribonuclease H-like"/>
    <property type="match status" value="1"/>
</dbReference>
<evidence type="ECO:0000256" key="1">
    <source>
        <dbReference type="SAM" id="MobiDB-lite"/>
    </source>
</evidence>
<organism evidence="3 4">
    <name type="scientific">Canna indica</name>
    <name type="common">Indian-shot</name>
    <dbReference type="NCBI Taxonomy" id="4628"/>
    <lineage>
        <taxon>Eukaryota</taxon>
        <taxon>Viridiplantae</taxon>
        <taxon>Streptophyta</taxon>
        <taxon>Embryophyta</taxon>
        <taxon>Tracheophyta</taxon>
        <taxon>Spermatophyta</taxon>
        <taxon>Magnoliopsida</taxon>
        <taxon>Liliopsida</taxon>
        <taxon>Zingiberales</taxon>
        <taxon>Cannaceae</taxon>
        <taxon>Canna</taxon>
    </lineage>
</organism>
<protein>
    <recommendedName>
        <fullName evidence="2">DUF659 domain-containing protein</fullName>
    </recommendedName>
</protein>
<keyword evidence="4" id="KW-1185">Reference proteome</keyword>
<dbReference type="Proteomes" id="UP001327560">
    <property type="component" value="Chromosome 2"/>
</dbReference>
<dbReference type="InterPro" id="IPR012337">
    <property type="entry name" value="RNaseH-like_sf"/>
</dbReference>
<dbReference type="Pfam" id="PF04937">
    <property type="entry name" value="DUF659"/>
    <property type="match status" value="1"/>
</dbReference>
<dbReference type="AlphaFoldDB" id="A0AAQ3Q525"/>
<sequence>MINFNFLFKPFWLSCGSILLSHRVEKLSFKEEGTLTPGSQNKGSMDAFVMKEKGGPRQKTLNEMLKDRDMVVRDICRGNVFLFNLVKSLVFTQMVKSIFEYGRCLKPPSYYEVKVTYLKKEIDDINTRLEIYMDEWKKTGCTLMSDGWTDGKNRCLINFLVNSPRGTMFIKSIDASGSIKDAEKMFELLDSMVDEIGEKNVAQVVTDSASALVVARKKLMEKRKGLFWTPCSAHCLDLVLEDIVLDQNVALQSMFVSEEWASNTYVGKDDGDSVKEIVLGDSRFWKFLTYCCSCVSPLVKVLRLVDGDSKPSMGYIYKVMDRAKEHIANNFNNVESGYKKVWKIIDERWDYQLHRPLYAARYYLNPRCRDATDEVEYEIPEASIPQKIASVLEHPISSEKPNRGSHELETKRRSKKKMPVKFTINLESDDDYDEPLSLRASELKKSKKRKHNLETSTVKNVTEKRKQSPRKKTSKSEKQLEKQSSNQQTT</sequence>
<name>A0AAQ3Q525_9LILI</name>
<evidence type="ECO:0000313" key="4">
    <source>
        <dbReference type="Proteomes" id="UP001327560"/>
    </source>
</evidence>
<gene>
    <name evidence="3" type="ORF">Cni_G06742</name>
</gene>
<dbReference type="InterPro" id="IPR007021">
    <property type="entry name" value="DUF659"/>
</dbReference>
<proteinExistence type="predicted"/>
<evidence type="ECO:0000259" key="2">
    <source>
        <dbReference type="Pfam" id="PF04937"/>
    </source>
</evidence>
<dbReference type="PANTHER" id="PTHR32166">
    <property type="entry name" value="OSJNBA0013A04.12 PROTEIN"/>
    <property type="match status" value="1"/>
</dbReference>
<feature type="region of interest" description="Disordered" evidence="1">
    <location>
        <begin position="442"/>
        <end position="490"/>
    </location>
</feature>
<evidence type="ECO:0000313" key="3">
    <source>
        <dbReference type="EMBL" id="WOK98033.1"/>
    </source>
</evidence>
<feature type="compositionally biased region" description="Basic and acidic residues" evidence="1">
    <location>
        <begin position="396"/>
        <end position="411"/>
    </location>
</feature>
<reference evidence="3 4" key="1">
    <citation type="submission" date="2023-10" db="EMBL/GenBank/DDBJ databases">
        <title>Chromosome-scale genome assembly provides insights into flower coloration mechanisms of Canna indica.</title>
        <authorList>
            <person name="Li C."/>
        </authorList>
    </citation>
    <scope>NUCLEOTIDE SEQUENCE [LARGE SCALE GENOMIC DNA]</scope>
    <source>
        <tissue evidence="3">Flower</tissue>
    </source>
</reference>
<feature type="domain" description="DUF659" evidence="2">
    <location>
        <begin position="108"/>
        <end position="244"/>
    </location>
</feature>
<accession>A0AAQ3Q525</accession>
<dbReference type="EMBL" id="CP136891">
    <property type="protein sequence ID" value="WOK98033.1"/>
    <property type="molecule type" value="Genomic_DNA"/>
</dbReference>
<dbReference type="PANTHER" id="PTHR32166:SF122">
    <property type="entry name" value="OS09G0499600 PROTEIN"/>
    <property type="match status" value="1"/>
</dbReference>